<gene>
    <name evidence="4" type="ORF">FGL95_10100</name>
</gene>
<dbReference type="RefSeq" id="WP_169587024.1">
    <property type="nucleotide sequence ID" value="NZ_VCQU01000003.1"/>
</dbReference>
<dbReference type="InterPro" id="IPR003399">
    <property type="entry name" value="Mce/MlaD"/>
</dbReference>
<keyword evidence="1" id="KW-1133">Transmembrane helix</keyword>
<feature type="domain" description="Mammalian cell entry C-terminal" evidence="3">
    <location>
        <begin position="164"/>
        <end position="319"/>
    </location>
</feature>
<organism evidence="4 5">
    <name type="scientific">Antrihabitans stalactiti</name>
    <dbReference type="NCBI Taxonomy" id="2584121"/>
    <lineage>
        <taxon>Bacteria</taxon>
        <taxon>Bacillati</taxon>
        <taxon>Actinomycetota</taxon>
        <taxon>Actinomycetes</taxon>
        <taxon>Mycobacteriales</taxon>
        <taxon>Nocardiaceae</taxon>
        <taxon>Antrihabitans</taxon>
    </lineage>
</organism>
<reference evidence="4 5" key="2">
    <citation type="submission" date="2020-06" db="EMBL/GenBank/DDBJ databases">
        <title>Antribacter stalactiti gen. nov., sp. nov., a new member of the family Nacardiaceae isolated from a cave.</title>
        <authorList>
            <person name="Kim I.S."/>
        </authorList>
    </citation>
    <scope>NUCLEOTIDE SEQUENCE [LARGE SCALE GENOMIC DNA]</scope>
    <source>
        <strain evidence="4 5">YC2-7</strain>
    </source>
</reference>
<accession>A0A848KF95</accession>
<evidence type="ECO:0000259" key="3">
    <source>
        <dbReference type="Pfam" id="PF11887"/>
    </source>
</evidence>
<dbReference type="PANTHER" id="PTHR33371">
    <property type="entry name" value="INTERMEMBRANE PHOSPHOLIPID TRANSPORT SYSTEM BINDING PROTEIN MLAD-RELATED"/>
    <property type="match status" value="1"/>
</dbReference>
<reference evidence="4 5" key="1">
    <citation type="submission" date="2019-05" db="EMBL/GenBank/DDBJ databases">
        <authorList>
            <person name="Lee S.D."/>
        </authorList>
    </citation>
    <scope>NUCLEOTIDE SEQUENCE [LARGE SCALE GENOMIC DNA]</scope>
    <source>
        <strain evidence="4 5">YC2-7</strain>
    </source>
</reference>
<dbReference type="InterPro" id="IPR052336">
    <property type="entry name" value="MlaD_Phospholipid_Transporter"/>
</dbReference>
<dbReference type="Proteomes" id="UP000535543">
    <property type="component" value="Unassembled WGS sequence"/>
</dbReference>
<keyword evidence="1" id="KW-0472">Membrane</keyword>
<dbReference type="InterPro" id="IPR024516">
    <property type="entry name" value="Mce_C"/>
</dbReference>
<evidence type="ECO:0000256" key="1">
    <source>
        <dbReference type="SAM" id="Phobius"/>
    </source>
</evidence>
<dbReference type="Pfam" id="PF11887">
    <property type="entry name" value="Mce4_CUP1"/>
    <property type="match status" value="1"/>
</dbReference>
<dbReference type="AlphaFoldDB" id="A0A848KF95"/>
<keyword evidence="1" id="KW-0812">Transmembrane</keyword>
<sequence>MARIPRPNFGKNRPFWLGILGSLLIIGLLVGSSLYKVAGFGEQSIEVEFEQAAGMRTGQKVRVAGIQVGTVKSLKLDGDHVTATLSIDNDLKLGPDAKAQIKLATILGTQFVNLDPGNGLGLPDDRIYCDRPKPNEACTNTEVPFSFAKVVNDPTKENQFDRVEEINTKQLADSLDLLNKQFGDSPQLIAQSLDSVGVLAKVISTRRNQFDALLHNLDAVSNVLGDNQNSVLVVITQGQAIAERIMERQDLITRLLNNVGTLSKQLQDLGSENNGQLGPMIQQLNTMSEGLKKNSDQLDSLLQLFPVVVRQMDNVFGNGPYADINLSGGPFPDNWLCFVQVIIDGCR</sequence>
<feature type="domain" description="Mce/MlaD" evidence="2">
    <location>
        <begin position="43"/>
        <end position="117"/>
    </location>
</feature>
<dbReference type="PANTHER" id="PTHR33371:SF18">
    <property type="entry name" value="MCE-FAMILY PROTEIN MCE3C"/>
    <property type="match status" value="1"/>
</dbReference>
<name>A0A848KF95_9NOCA</name>
<dbReference type="EMBL" id="VCQU01000003">
    <property type="protein sequence ID" value="NMN95382.1"/>
    <property type="molecule type" value="Genomic_DNA"/>
</dbReference>
<keyword evidence="5" id="KW-1185">Reference proteome</keyword>
<dbReference type="GO" id="GO:0005576">
    <property type="term" value="C:extracellular region"/>
    <property type="evidence" value="ECO:0007669"/>
    <property type="project" value="TreeGrafter"/>
</dbReference>
<comment type="caution">
    <text evidence="4">The sequence shown here is derived from an EMBL/GenBank/DDBJ whole genome shotgun (WGS) entry which is preliminary data.</text>
</comment>
<feature type="transmembrane region" description="Helical" evidence="1">
    <location>
        <begin position="15"/>
        <end position="35"/>
    </location>
</feature>
<dbReference type="Pfam" id="PF02470">
    <property type="entry name" value="MlaD"/>
    <property type="match status" value="1"/>
</dbReference>
<evidence type="ECO:0000259" key="2">
    <source>
        <dbReference type="Pfam" id="PF02470"/>
    </source>
</evidence>
<evidence type="ECO:0000313" key="4">
    <source>
        <dbReference type="EMBL" id="NMN95382.1"/>
    </source>
</evidence>
<evidence type="ECO:0000313" key="5">
    <source>
        <dbReference type="Proteomes" id="UP000535543"/>
    </source>
</evidence>
<proteinExistence type="predicted"/>
<protein>
    <submittedName>
        <fullName evidence="4">MCE family protein</fullName>
    </submittedName>
</protein>